<evidence type="ECO:0000256" key="1">
    <source>
        <dbReference type="ARBA" id="ARBA00022679"/>
    </source>
</evidence>
<feature type="domain" description="Glycosyltransferase subfamily 4-like N-terminal" evidence="3">
    <location>
        <begin position="17"/>
        <end position="172"/>
    </location>
</feature>
<evidence type="ECO:0000313" key="5">
    <source>
        <dbReference type="Proteomes" id="UP000323426"/>
    </source>
</evidence>
<dbReference type="GO" id="GO:0016757">
    <property type="term" value="F:glycosyltransferase activity"/>
    <property type="evidence" value="ECO:0007669"/>
    <property type="project" value="InterPro"/>
</dbReference>
<dbReference type="SUPFAM" id="SSF53756">
    <property type="entry name" value="UDP-Glycosyltransferase/glycogen phosphorylase"/>
    <property type="match status" value="1"/>
</dbReference>
<organism evidence="4 5">
    <name type="scientific">Adhaeribacter rhizoryzae</name>
    <dbReference type="NCBI Taxonomy" id="2607907"/>
    <lineage>
        <taxon>Bacteria</taxon>
        <taxon>Pseudomonadati</taxon>
        <taxon>Bacteroidota</taxon>
        <taxon>Cytophagia</taxon>
        <taxon>Cytophagales</taxon>
        <taxon>Hymenobacteraceae</taxon>
        <taxon>Adhaeribacter</taxon>
    </lineage>
</organism>
<dbReference type="Gene3D" id="3.40.50.2000">
    <property type="entry name" value="Glycogen Phosphorylase B"/>
    <property type="match status" value="2"/>
</dbReference>
<comment type="caution">
    <text evidence="4">The sequence shown here is derived from an EMBL/GenBank/DDBJ whole genome shotgun (WGS) entry which is preliminary data.</text>
</comment>
<dbReference type="InterPro" id="IPR001296">
    <property type="entry name" value="Glyco_trans_1"/>
</dbReference>
<dbReference type="GO" id="GO:0009103">
    <property type="term" value="P:lipopolysaccharide biosynthetic process"/>
    <property type="evidence" value="ECO:0007669"/>
    <property type="project" value="TreeGrafter"/>
</dbReference>
<keyword evidence="5" id="KW-1185">Reference proteome</keyword>
<accession>A0A5M6DL10</accession>
<dbReference type="Pfam" id="PF13439">
    <property type="entry name" value="Glyco_transf_4"/>
    <property type="match status" value="1"/>
</dbReference>
<name>A0A5M6DL10_9BACT</name>
<gene>
    <name evidence="4" type="ORF">F0145_05240</name>
</gene>
<keyword evidence="1 4" id="KW-0808">Transferase</keyword>
<evidence type="ECO:0000259" key="3">
    <source>
        <dbReference type="Pfam" id="PF13439"/>
    </source>
</evidence>
<protein>
    <submittedName>
        <fullName evidence="4">Glycosyltransferase family 4 protein</fullName>
    </submittedName>
</protein>
<feature type="domain" description="Glycosyl transferase family 1" evidence="2">
    <location>
        <begin position="190"/>
        <end position="349"/>
    </location>
</feature>
<dbReference type="InterPro" id="IPR028098">
    <property type="entry name" value="Glyco_trans_4-like_N"/>
</dbReference>
<sequence>MKIAVNTRFLLPNRLAGIGRFTHEILRRLTVKYPEHEFYFFFDRAYDKQFIYSANVKPIVVYPSARHPFLFYWWYQVSLAKALKKLQPDIFLSPDGMTTLNTTVPRVTVIHNLAYEHYPQDEDYLNRKYLNYYGPRFAQASNKIIAVSVFTRQDIIQQYNINPDKIRVVHNAAGANFRKVNFGQQVAIRQKYAHGEAFFMFVGGLQARKNLINLFQAFDMFKLKTGSEVKLLMVGGKKWSGKGIKEAYNQMQFKSEVIFTGRVSDAELIQLYGAAVANVYVPALTGFGITVVEAQQCGCPIITANTSAMPEVAGNGAMLVNPLVVEEITHALIQVYHDLEVRTQLVQAGLQNASRFSWEHSAEKVMRVLEEVLNTQAKSRAPV</sequence>
<dbReference type="Pfam" id="PF00534">
    <property type="entry name" value="Glycos_transf_1"/>
    <property type="match status" value="1"/>
</dbReference>
<dbReference type="AlphaFoldDB" id="A0A5M6DL10"/>
<dbReference type="PANTHER" id="PTHR46401:SF2">
    <property type="entry name" value="GLYCOSYLTRANSFERASE WBBK-RELATED"/>
    <property type="match status" value="1"/>
</dbReference>
<dbReference type="CDD" id="cd03809">
    <property type="entry name" value="GT4_MtfB-like"/>
    <property type="match status" value="1"/>
</dbReference>
<evidence type="ECO:0000313" key="4">
    <source>
        <dbReference type="EMBL" id="KAA5548133.1"/>
    </source>
</evidence>
<dbReference type="RefSeq" id="WP_150087269.1">
    <property type="nucleotide sequence ID" value="NZ_VWSF01000003.1"/>
</dbReference>
<reference evidence="4 5" key="1">
    <citation type="submission" date="2019-09" db="EMBL/GenBank/DDBJ databases">
        <title>Genome sequence and assembly of Adhaeribacter sp.</title>
        <authorList>
            <person name="Chhetri G."/>
        </authorList>
    </citation>
    <scope>NUCLEOTIDE SEQUENCE [LARGE SCALE GENOMIC DNA]</scope>
    <source>
        <strain evidence="4 5">DK36</strain>
    </source>
</reference>
<dbReference type="PANTHER" id="PTHR46401">
    <property type="entry name" value="GLYCOSYLTRANSFERASE WBBK-RELATED"/>
    <property type="match status" value="1"/>
</dbReference>
<dbReference type="EMBL" id="VWSF01000003">
    <property type="protein sequence ID" value="KAA5548133.1"/>
    <property type="molecule type" value="Genomic_DNA"/>
</dbReference>
<evidence type="ECO:0000259" key="2">
    <source>
        <dbReference type="Pfam" id="PF00534"/>
    </source>
</evidence>
<proteinExistence type="predicted"/>
<dbReference type="Proteomes" id="UP000323426">
    <property type="component" value="Unassembled WGS sequence"/>
</dbReference>